<dbReference type="AlphaFoldDB" id="I7LTK2"/>
<dbReference type="PANTHER" id="PTHR22967:SF57">
    <property type="entry name" value="AUXILIN, ISOFORM A-RELATED"/>
    <property type="match status" value="1"/>
</dbReference>
<name>I7LTK2_TETTS</name>
<dbReference type="PROSITE" id="PS00108">
    <property type="entry name" value="PROTEIN_KINASE_ST"/>
    <property type="match status" value="1"/>
</dbReference>
<keyword evidence="2" id="KW-0723">Serine/threonine-protein kinase</keyword>
<feature type="coiled-coil region" evidence="9">
    <location>
        <begin position="362"/>
        <end position="389"/>
    </location>
</feature>
<evidence type="ECO:0000256" key="10">
    <source>
        <dbReference type="SAM" id="MobiDB-lite"/>
    </source>
</evidence>
<evidence type="ECO:0000259" key="11">
    <source>
        <dbReference type="PROSITE" id="PS50011"/>
    </source>
</evidence>
<feature type="region of interest" description="Disordered" evidence="10">
    <location>
        <begin position="446"/>
        <end position="474"/>
    </location>
</feature>
<evidence type="ECO:0000313" key="12">
    <source>
        <dbReference type="EMBL" id="EAR85402.2"/>
    </source>
</evidence>
<comment type="catalytic activity">
    <reaction evidence="8">
        <text>L-seryl-[protein] + ATP = O-phospho-L-seryl-[protein] + ADP + H(+)</text>
        <dbReference type="Rhea" id="RHEA:17989"/>
        <dbReference type="Rhea" id="RHEA-COMP:9863"/>
        <dbReference type="Rhea" id="RHEA-COMP:11604"/>
        <dbReference type="ChEBI" id="CHEBI:15378"/>
        <dbReference type="ChEBI" id="CHEBI:29999"/>
        <dbReference type="ChEBI" id="CHEBI:30616"/>
        <dbReference type="ChEBI" id="CHEBI:83421"/>
        <dbReference type="ChEBI" id="CHEBI:456216"/>
        <dbReference type="EC" id="2.7.11.1"/>
    </reaction>
</comment>
<evidence type="ECO:0000313" key="13">
    <source>
        <dbReference type="Proteomes" id="UP000009168"/>
    </source>
</evidence>
<dbReference type="KEGG" id="tet:TTHERM_00471810"/>
<proteinExistence type="predicted"/>
<dbReference type="Gene3D" id="1.10.510.10">
    <property type="entry name" value="Transferase(Phosphotransferase) domain 1"/>
    <property type="match status" value="1"/>
</dbReference>
<keyword evidence="13" id="KW-1185">Reference proteome</keyword>
<evidence type="ECO:0000256" key="5">
    <source>
        <dbReference type="ARBA" id="ARBA00022777"/>
    </source>
</evidence>
<evidence type="ECO:0000256" key="4">
    <source>
        <dbReference type="ARBA" id="ARBA00022741"/>
    </source>
</evidence>
<comment type="catalytic activity">
    <reaction evidence="7">
        <text>L-threonyl-[protein] + ATP = O-phospho-L-threonyl-[protein] + ADP + H(+)</text>
        <dbReference type="Rhea" id="RHEA:46608"/>
        <dbReference type="Rhea" id="RHEA-COMP:11060"/>
        <dbReference type="Rhea" id="RHEA-COMP:11605"/>
        <dbReference type="ChEBI" id="CHEBI:15378"/>
        <dbReference type="ChEBI" id="CHEBI:30013"/>
        <dbReference type="ChEBI" id="CHEBI:30616"/>
        <dbReference type="ChEBI" id="CHEBI:61977"/>
        <dbReference type="ChEBI" id="CHEBI:456216"/>
        <dbReference type="EC" id="2.7.11.1"/>
    </reaction>
</comment>
<dbReference type="GO" id="GO:0004674">
    <property type="term" value="F:protein serine/threonine kinase activity"/>
    <property type="evidence" value="ECO:0007669"/>
    <property type="project" value="UniProtKB-KW"/>
</dbReference>
<dbReference type="InterPro" id="IPR000719">
    <property type="entry name" value="Prot_kinase_dom"/>
</dbReference>
<keyword evidence="9" id="KW-0175">Coiled coil</keyword>
<gene>
    <name evidence="12" type="ORF">TTHERM_00471810</name>
</gene>
<dbReference type="GeneID" id="7832261"/>
<dbReference type="GO" id="GO:0005737">
    <property type="term" value="C:cytoplasm"/>
    <property type="evidence" value="ECO:0007669"/>
    <property type="project" value="TreeGrafter"/>
</dbReference>
<dbReference type="SUPFAM" id="SSF56112">
    <property type="entry name" value="Protein kinase-like (PK-like)"/>
    <property type="match status" value="1"/>
</dbReference>
<dbReference type="GO" id="GO:0005524">
    <property type="term" value="F:ATP binding"/>
    <property type="evidence" value="ECO:0007669"/>
    <property type="project" value="UniProtKB-KW"/>
</dbReference>
<evidence type="ECO:0000256" key="3">
    <source>
        <dbReference type="ARBA" id="ARBA00022679"/>
    </source>
</evidence>
<evidence type="ECO:0000256" key="2">
    <source>
        <dbReference type="ARBA" id="ARBA00022527"/>
    </source>
</evidence>
<sequence>MNFLKNLQKLVVGEFFEDQSSSNNSNLQPKKYSLNNLQIQEDKLLSEGGYGYVWKAHNVNNKQEVFAVKRMICQGKQKEDLAKRELEILYKLPQHDNLVRFIDGDILQEDQSTSQAVFVMEYCPDGTLFNLMESRQKSGGFTEKEIIHIILQICKGLQVLHSINITHRDLKIENVLLKDGMFKLCDFGSASTDVVDLSKLDRKQQSEQEELYERYTTLQSRPPEMCDVFSEEIIDSKVDIWMLGCIVYCLCFYIHPFYEASKLAIISASYKFKQNSKYNEKMHDFIRHLLTPSPKYRPKIEEVINILENWDNLQEIPLNVINFLLIQSKSMVYKQEQAKQTKQQEQQFEQDMKVRDEKVKQMIEKNRQQRIEEEQRKKLQAEADNAFNQFNHNQNTSTQKVQKVNKDMQEIDEFDGWGEFQKADEVNKKDTKEIINTLDSQIKEDDIDFNSFEPNNQNQSVDKNDFDFGQFYKS</sequence>
<dbReference type="OrthoDB" id="248923at2759"/>
<dbReference type="RefSeq" id="XP_001033065.2">
    <property type="nucleotide sequence ID" value="XM_001033065.2"/>
</dbReference>
<feature type="compositionally biased region" description="Polar residues" evidence="10">
    <location>
        <begin position="452"/>
        <end position="461"/>
    </location>
</feature>
<dbReference type="FunFam" id="1.10.510.10:FF:000748">
    <property type="entry name" value="NAK protein kinase"/>
    <property type="match status" value="1"/>
</dbReference>
<keyword evidence="3" id="KW-0808">Transferase</keyword>
<evidence type="ECO:0000256" key="6">
    <source>
        <dbReference type="ARBA" id="ARBA00022840"/>
    </source>
</evidence>
<feature type="domain" description="Protein kinase" evidence="11">
    <location>
        <begin position="39"/>
        <end position="311"/>
    </location>
</feature>
<dbReference type="EC" id="2.7.11.1" evidence="1"/>
<organism evidence="12 13">
    <name type="scientific">Tetrahymena thermophila (strain SB210)</name>
    <dbReference type="NCBI Taxonomy" id="312017"/>
    <lineage>
        <taxon>Eukaryota</taxon>
        <taxon>Sar</taxon>
        <taxon>Alveolata</taxon>
        <taxon>Ciliophora</taxon>
        <taxon>Intramacronucleata</taxon>
        <taxon>Oligohymenophorea</taxon>
        <taxon>Hymenostomatida</taxon>
        <taxon>Tetrahymenina</taxon>
        <taxon>Tetrahymenidae</taxon>
        <taxon>Tetrahymena</taxon>
    </lineage>
</organism>
<evidence type="ECO:0000256" key="8">
    <source>
        <dbReference type="ARBA" id="ARBA00048679"/>
    </source>
</evidence>
<evidence type="ECO:0000256" key="1">
    <source>
        <dbReference type="ARBA" id="ARBA00012513"/>
    </source>
</evidence>
<evidence type="ECO:0000256" key="9">
    <source>
        <dbReference type="SAM" id="Coils"/>
    </source>
</evidence>
<dbReference type="InterPro" id="IPR008271">
    <property type="entry name" value="Ser/Thr_kinase_AS"/>
</dbReference>
<dbReference type="PANTHER" id="PTHR22967">
    <property type="entry name" value="SERINE/THREONINE PROTEIN KINASE"/>
    <property type="match status" value="1"/>
</dbReference>
<keyword evidence="6" id="KW-0067">ATP-binding</keyword>
<dbReference type="Pfam" id="PF00069">
    <property type="entry name" value="Pkinase"/>
    <property type="match status" value="1"/>
</dbReference>
<dbReference type="EMBL" id="GG662622">
    <property type="protein sequence ID" value="EAR85402.2"/>
    <property type="molecule type" value="Genomic_DNA"/>
</dbReference>
<dbReference type="InParanoid" id="I7LTK2"/>
<dbReference type="Proteomes" id="UP000009168">
    <property type="component" value="Unassembled WGS sequence"/>
</dbReference>
<accession>I7LTK2</accession>
<reference evidence="13" key="1">
    <citation type="journal article" date="2006" name="PLoS Biol.">
        <title>Macronuclear genome sequence of the ciliate Tetrahymena thermophila, a model eukaryote.</title>
        <authorList>
            <person name="Eisen J.A."/>
            <person name="Coyne R.S."/>
            <person name="Wu M."/>
            <person name="Wu D."/>
            <person name="Thiagarajan M."/>
            <person name="Wortman J.R."/>
            <person name="Badger J.H."/>
            <person name="Ren Q."/>
            <person name="Amedeo P."/>
            <person name="Jones K.M."/>
            <person name="Tallon L.J."/>
            <person name="Delcher A.L."/>
            <person name="Salzberg S.L."/>
            <person name="Silva J.C."/>
            <person name="Haas B.J."/>
            <person name="Majoros W.H."/>
            <person name="Farzad M."/>
            <person name="Carlton J.M."/>
            <person name="Smith R.K. Jr."/>
            <person name="Garg J."/>
            <person name="Pearlman R.E."/>
            <person name="Karrer K.M."/>
            <person name="Sun L."/>
            <person name="Manning G."/>
            <person name="Elde N.C."/>
            <person name="Turkewitz A.P."/>
            <person name="Asai D.J."/>
            <person name="Wilkes D.E."/>
            <person name="Wang Y."/>
            <person name="Cai H."/>
            <person name="Collins K."/>
            <person name="Stewart B.A."/>
            <person name="Lee S.R."/>
            <person name="Wilamowska K."/>
            <person name="Weinberg Z."/>
            <person name="Ruzzo W.L."/>
            <person name="Wloga D."/>
            <person name="Gaertig J."/>
            <person name="Frankel J."/>
            <person name="Tsao C.-C."/>
            <person name="Gorovsky M.A."/>
            <person name="Keeling P.J."/>
            <person name="Waller R.F."/>
            <person name="Patron N.J."/>
            <person name="Cherry J.M."/>
            <person name="Stover N.A."/>
            <person name="Krieger C.J."/>
            <person name="del Toro C."/>
            <person name="Ryder H.F."/>
            <person name="Williamson S.C."/>
            <person name="Barbeau R.A."/>
            <person name="Hamilton E.P."/>
            <person name="Orias E."/>
        </authorList>
    </citation>
    <scope>NUCLEOTIDE SEQUENCE [LARGE SCALE GENOMIC DNA]</scope>
    <source>
        <strain evidence="13">SB210</strain>
    </source>
</reference>
<evidence type="ECO:0000256" key="7">
    <source>
        <dbReference type="ARBA" id="ARBA00047899"/>
    </source>
</evidence>
<dbReference type="SMART" id="SM00220">
    <property type="entry name" value="S_TKc"/>
    <property type="match status" value="1"/>
</dbReference>
<keyword evidence="4" id="KW-0547">Nucleotide-binding</keyword>
<keyword evidence="5 12" id="KW-0418">Kinase</keyword>
<dbReference type="InterPro" id="IPR011009">
    <property type="entry name" value="Kinase-like_dom_sf"/>
</dbReference>
<dbReference type="STRING" id="312017.I7LTK2"/>
<dbReference type="PROSITE" id="PS50011">
    <property type="entry name" value="PROTEIN_KINASE_DOM"/>
    <property type="match status" value="1"/>
</dbReference>
<protein>
    <recommendedName>
        <fullName evidence="1">non-specific serine/threonine protein kinase</fullName>
        <ecNumber evidence="1">2.7.11.1</ecNumber>
    </recommendedName>
</protein>